<dbReference type="AlphaFoldDB" id="A0A0D1UZN2"/>
<dbReference type="Proteomes" id="UP000037269">
    <property type="component" value="Unassembled WGS sequence"/>
</dbReference>
<feature type="transmembrane region" description="Helical" evidence="1">
    <location>
        <begin position="12"/>
        <end position="37"/>
    </location>
</feature>
<dbReference type="EMBL" id="LGUG01000004">
    <property type="protein sequence ID" value="KON97009.1"/>
    <property type="molecule type" value="Genomic_DNA"/>
</dbReference>
<evidence type="ECO:0000313" key="2">
    <source>
        <dbReference type="EMBL" id="KON97009.1"/>
    </source>
</evidence>
<sequence length="91" mass="10586">MIKVTKKRIGWACFSTLLLSISFALYYGFCLALFWLLNIRNPPYNLVLLVSSILFTLNLVMLIFKKKKELKKILVFFFLTPPNKPNKPKSS</sequence>
<gene>
    <name evidence="2" type="ORF">AF333_17525</name>
    <name evidence="3" type="ORF">SAMN04487909_12351</name>
</gene>
<protein>
    <submittedName>
        <fullName evidence="2">Uncharacterized protein</fullName>
    </submittedName>
</protein>
<evidence type="ECO:0000313" key="3">
    <source>
        <dbReference type="EMBL" id="SDJ64378.1"/>
    </source>
</evidence>
<keyword evidence="1" id="KW-0472">Membrane</keyword>
<keyword evidence="4" id="KW-1185">Reference proteome</keyword>
<name>A0A0D1UZN2_ANEMI</name>
<reference evidence="2 4" key="1">
    <citation type="submission" date="2015-07" db="EMBL/GenBank/DDBJ databases">
        <title>Fjat-14205 dsm 2895.</title>
        <authorList>
            <person name="Liu B."/>
            <person name="Wang J."/>
            <person name="Zhu Y."/>
            <person name="Liu G."/>
            <person name="Chen Q."/>
            <person name="Chen Z."/>
            <person name="Lan J."/>
            <person name="Che J."/>
            <person name="Ge C."/>
            <person name="Shi H."/>
            <person name="Pan Z."/>
            <person name="Liu X."/>
        </authorList>
    </citation>
    <scope>NUCLEOTIDE SEQUENCE [LARGE SCALE GENOMIC DNA]</scope>
    <source>
        <strain evidence="2 4">DSM 2895</strain>
    </source>
</reference>
<keyword evidence="1" id="KW-1133">Transmembrane helix</keyword>
<organism evidence="2 4">
    <name type="scientific">Aneurinibacillus migulanus</name>
    <name type="common">Bacillus migulanus</name>
    <dbReference type="NCBI Taxonomy" id="47500"/>
    <lineage>
        <taxon>Bacteria</taxon>
        <taxon>Bacillati</taxon>
        <taxon>Bacillota</taxon>
        <taxon>Bacilli</taxon>
        <taxon>Bacillales</taxon>
        <taxon>Paenibacillaceae</taxon>
        <taxon>Aneurinibacillus group</taxon>
        <taxon>Aneurinibacillus</taxon>
    </lineage>
</organism>
<feature type="transmembrane region" description="Helical" evidence="1">
    <location>
        <begin position="43"/>
        <end position="64"/>
    </location>
</feature>
<dbReference type="EMBL" id="FNED01000023">
    <property type="protein sequence ID" value="SDJ64378.1"/>
    <property type="molecule type" value="Genomic_DNA"/>
</dbReference>
<dbReference type="PATRIC" id="fig|47500.12.peg.4276"/>
<reference evidence="3 5" key="2">
    <citation type="submission" date="2016-10" db="EMBL/GenBank/DDBJ databases">
        <authorList>
            <person name="de Groot N.N."/>
        </authorList>
    </citation>
    <scope>NUCLEOTIDE SEQUENCE [LARGE SCALE GENOMIC DNA]</scope>
    <source>
        <strain evidence="3 5">DSM 2895</strain>
    </source>
</reference>
<evidence type="ECO:0000256" key="1">
    <source>
        <dbReference type="SAM" id="Phobius"/>
    </source>
</evidence>
<evidence type="ECO:0000313" key="4">
    <source>
        <dbReference type="Proteomes" id="UP000037269"/>
    </source>
</evidence>
<dbReference type="Proteomes" id="UP000182836">
    <property type="component" value="Unassembled WGS sequence"/>
</dbReference>
<accession>A0A0D1UZN2</accession>
<evidence type="ECO:0000313" key="5">
    <source>
        <dbReference type="Proteomes" id="UP000182836"/>
    </source>
</evidence>
<proteinExistence type="predicted"/>
<keyword evidence="1" id="KW-0812">Transmembrane</keyword>